<evidence type="ECO:0000256" key="2">
    <source>
        <dbReference type="PIRSR" id="PIRSR601461-1"/>
    </source>
</evidence>
<dbReference type="PROSITE" id="PS51767">
    <property type="entry name" value="PEPTIDASE_A1"/>
    <property type="match status" value="1"/>
</dbReference>
<evidence type="ECO:0000313" key="6">
    <source>
        <dbReference type="Proteomes" id="UP001632038"/>
    </source>
</evidence>
<feature type="domain" description="Peptidase A1" evidence="4">
    <location>
        <begin position="121"/>
        <end position="448"/>
    </location>
</feature>
<dbReference type="EMBL" id="JAVIJP010000081">
    <property type="protein sequence ID" value="KAL3618303.1"/>
    <property type="molecule type" value="Genomic_DNA"/>
</dbReference>
<dbReference type="SUPFAM" id="SSF50630">
    <property type="entry name" value="Acid proteases"/>
    <property type="match status" value="1"/>
</dbReference>
<dbReference type="InterPro" id="IPR032861">
    <property type="entry name" value="TAXi_N"/>
</dbReference>
<feature type="active site" evidence="2">
    <location>
        <position position="139"/>
    </location>
</feature>
<comment type="caution">
    <text evidence="5">The sequence shown here is derived from an EMBL/GenBank/DDBJ whole genome shotgun (WGS) entry which is preliminary data.</text>
</comment>
<evidence type="ECO:0000256" key="1">
    <source>
        <dbReference type="ARBA" id="ARBA00007447"/>
    </source>
</evidence>
<organism evidence="5 6">
    <name type="scientific">Castilleja foliolosa</name>
    <dbReference type="NCBI Taxonomy" id="1961234"/>
    <lineage>
        <taxon>Eukaryota</taxon>
        <taxon>Viridiplantae</taxon>
        <taxon>Streptophyta</taxon>
        <taxon>Embryophyta</taxon>
        <taxon>Tracheophyta</taxon>
        <taxon>Spermatophyta</taxon>
        <taxon>Magnoliopsida</taxon>
        <taxon>eudicotyledons</taxon>
        <taxon>Gunneridae</taxon>
        <taxon>Pentapetalae</taxon>
        <taxon>asterids</taxon>
        <taxon>lamiids</taxon>
        <taxon>Lamiales</taxon>
        <taxon>Orobanchaceae</taxon>
        <taxon>Pedicularideae</taxon>
        <taxon>Castillejinae</taxon>
        <taxon>Castilleja</taxon>
    </lineage>
</organism>
<feature type="signal peptide" evidence="3">
    <location>
        <begin position="1"/>
        <end position="24"/>
    </location>
</feature>
<dbReference type="InterPro" id="IPR033121">
    <property type="entry name" value="PEPTIDASE_A1"/>
</dbReference>
<dbReference type="PANTHER" id="PTHR13683">
    <property type="entry name" value="ASPARTYL PROTEASES"/>
    <property type="match status" value="1"/>
</dbReference>
<feature type="active site" evidence="2">
    <location>
        <position position="328"/>
    </location>
</feature>
<dbReference type="InterPro" id="IPR001461">
    <property type="entry name" value="Aspartic_peptidase_A1"/>
</dbReference>
<gene>
    <name evidence="5" type="ORF">CASFOL_038624</name>
</gene>
<dbReference type="InterPro" id="IPR032799">
    <property type="entry name" value="TAXi_C"/>
</dbReference>
<dbReference type="AlphaFoldDB" id="A0ABD3BM79"/>
<evidence type="ECO:0000313" key="5">
    <source>
        <dbReference type="EMBL" id="KAL3618303.1"/>
    </source>
</evidence>
<dbReference type="PANTHER" id="PTHR13683:SF750">
    <property type="entry name" value="ASPARTYL PROTEASE AED1"/>
    <property type="match status" value="1"/>
</dbReference>
<dbReference type="Proteomes" id="UP001632038">
    <property type="component" value="Unassembled WGS sequence"/>
</dbReference>
<dbReference type="Pfam" id="PF14541">
    <property type="entry name" value="TAXi_C"/>
    <property type="match status" value="1"/>
</dbReference>
<evidence type="ECO:0000256" key="3">
    <source>
        <dbReference type="SAM" id="SignalP"/>
    </source>
</evidence>
<keyword evidence="3" id="KW-0732">Signal</keyword>
<dbReference type="PRINTS" id="PR00792">
    <property type="entry name" value="PEPSIN"/>
</dbReference>
<keyword evidence="6" id="KW-1185">Reference proteome</keyword>
<proteinExistence type="inferred from homology"/>
<feature type="chain" id="PRO_5044872327" description="Peptidase A1 domain-containing protein" evidence="3">
    <location>
        <begin position="25"/>
        <end position="453"/>
    </location>
</feature>
<sequence>MMKFQLYSSLLLILISYISVKSWALESHFETVKIAPECKRLFADPKERSKSTFEVFHMYGPCSPAAGTSPMNMPSAEEILHRDRQRVQSLQARFKPNKYDSRFQDTKEVAYLPVLFSTGNYAISICLGTPQQELALVFDTGSDITWTNVFHPHSSTSLNIITCDGTLCPWFLPHHTCEMFNNIENTCYYEIGYVDGSYSKGALCMDILNITQTGDVFPNFLFGCSTEVGAQLQADGVLGLGRAPVAFVTQTEPTYKRIFSYCFPSSTSSTGFLKLGPRDYPNNVKFTYLVANPDNPSFYFIDIISIRVGHVQLLIDPFDLMFPGSIIDTGTVITHLSIYIYSTMRNEFQKQMRSFGYQTVQDPSNFFDTCYHNSIQLNHIPTITFTFEGDVNVDMDASTTLYALDEWNIVCLAFVGNSDAGQFTIFGNTQQKKLEVVYDIEGGRLGFIPGGCL</sequence>
<dbReference type="InterPro" id="IPR021109">
    <property type="entry name" value="Peptidase_aspartic_dom_sf"/>
</dbReference>
<protein>
    <recommendedName>
        <fullName evidence="4">Peptidase A1 domain-containing protein</fullName>
    </recommendedName>
</protein>
<accession>A0ABD3BM79</accession>
<evidence type="ECO:0000259" key="4">
    <source>
        <dbReference type="PROSITE" id="PS51767"/>
    </source>
</evidence>
<name>A0ABD3BM79_9LAMI</name>
<comment type="similarity">
    <text evidence="1">Belongs to the peptidase A1 family.</text>
</comment>
<reference evidence="6" key="1">
    <citation type="journal article" date="2024" name="IScience">
        <title>Strigolactones Initiate the Formation of Haustorium-like Structures in Castilleja.</title>
        <authorList>
            <person name="Buerger M."/>
            <person name="Peterson D."/>
            <person name="Chory J."/>
        </authorList>
    </citation>
    <scope>NUCLEOTIDE SEQUENCE [LARGE SCALE GENOMIC DNA]</scope>
</reference>
<dbReference type="Pfam" id="PF14543">
    <property type="entry name" value="TAXi_N"/>
    <property type="match status" value="1"/>
</dbReference>
<dbReference type="Gene3D" id="2.40.70.10">
    <property type="entry name" value="Acid Proteases"/>
    <property type="match status" value="2"/>
</dbReference>